<dbReference type="EMBL" id="JALNTZ010000002">
    <property type="protein sequence ID" value="KAJ3664013.1"/>
    <property type="molecule type" value="Genomic_DNA"/>
</dbReference>
<name>A0AA38MQG3_9CUCU</name>
<sequence length="100" mass="11494">MVSEVVPDSGTRLGLTHNVDKAFLIWWSSLVLRLLFVNPTKWYSVAVLIRRSLSESTAAFAVRKAAYSRYIRQKIPSAIMFRNETRHGPIIDENESVRKM</sequence>
<evidence type="ECO:0000313" key="1">
    <source>
        <dbReference type="EMBL" id="KAJ3664013.1"/>
    </source>
</evidence>
<gene>
    <name evidence="1" type="ORF">Zmor_008220</name>
</gene>
<reference evidence="1" key="1">
    <citation type="journal article" date="2023" name="G3 (Bethesda)">
        <title>Whole genome assemblies of Zophobas morio and Tenebrio molitor.</title>
        <authorList>
            <person name="Kaur S."/>
            <person name="Stinson S.A."/>
            <person name="diCenzo G.C."/>
        </authorList>
    </citation>
    <scope>NUCLEOTIDE SEQUENCE</scope>
    <source>
        <strain evidence="1">QUZm001</strain>
    </source>
</reference>
<evidence type="ECO:0000313" key="2">
    <source>
        <dbReference type="Proteomes" id="UP001168821"/>
    </source>
</evidence>
<keyword evidence="2" id="KW-1185">Reference proteome</keyword>
<proteinExistence type="predicted"/>
<accession>A0AA38MQG3</accession>
<comment type="caution">
    <text evidence="1">The sequence shown here is derived from an EMBL/GenBank/DDBJ whole genome shotgun (WGS) entry which is preliminary data.</text>
</comment>
<organism evidence="1 2">
    <name type="scientific">Zophobas morio</name>
    <dbReference type="NCBI Taxonomy" id="2755281"/>
    <lineage>
        <taxon>Eukaryota</taxon>
        <taxon>Metazoa</taxon>
        <taxon>Ecdysozoa</taxon>
        <taxon>Arthropoda</taxon>
        <taxon>Hexapoda</taxon>
        <taxon>Insecta</taxon>
        <taxon>Pterygota</taxon>
        <taxon>Neoptera</taxon>
        <taxon>Endopterygota</taxon>
        <taxon>Coleoptera</taxon>
        <taxon>Polyphaga</taxon>
        <taxon>Cucujiformia</taxon>
        <taxon>Tenebrionidae</taxon>
        <taxon>Zophobas</taxon>
    </lineage>
</organism>
<dbReference type="Proteomes" id="UP001168821">
    <property type="component" value="Unassembled WGS sequence"/>
</dbReference>
<protein>
    <submittedName>
        <fullName evidence="1">Uncharacterized protein</fullName>
    </submittedName>
</protein>
<dbReference type="AlphaFoldDB" id="A0AA38MQG3"/>